<dbReference type="RefSeq" id="WP_190944316.1">
    <property type="nucleotide sequence ID" value="NZ_JACJSI010000113.1"/>
</dbReference>
<dbReference type="Pfam" id="PF02110">
    <property type="entry name" value="HK"/>
    <property type="match status" value="1"/>
</dbReference>
<dbReference type="NCBIfam" id="NF006830">
    <property type="entry name" value="PRK09355.1"/>
    <property type="match status" value="1"/>
</dbReference>
<dbReference type="PIRSF" id="PIRSF000513">
    <property type="entry name" value="Thz_kinase"/>
    <property type="match status" value="1"/>
</dbReference>
<evidence type="ECO:0000256" key="9">
    <source>
        <dbReference type="ARBA" id="ARBA00022842"/>
    </source>
</evidence>
<evidence type="ECO:0000256" key="2">
    <source>
        <dbReference type="ARBA" id="ARBA00001946"/>
    </source>
</evidence>
<keyword evidence="5 11" id="KW-0479">Metal-binding</keyword>
<comment type="catalytic activity">
    <reaction evidence="1 11">
        <text>5-(2-hydroxyethyl)-4-methylthiazole + ATP = 4-methyl-5-(2-phosphooxyethyl)-thiazole + ADP + H(+)</text>
        <dbReference type="Rhea" id="RHEA:24212"/>
        <dbReference type="ChEBI" id="CHEBI:15378"/>
        <dbReference type="ChEBI" id="CHEBI:17957"/>
        <dbReference type="ChEBI" id="CHEBI:30616"/>
        <dbReference type="ChEBI" id="CHEBI:58296"/>
        <dbReference type="ChEBI" id="CHEBI:456216"/>
        <dbReference type="EC" id="2.7.1.50"/>
    </reaction>
</comment>
<evidence type="ECO:0000256" key="4">
    <source>
        <dbReference type="ARBA" id="ARBA00022679"/>
    </source>
</evidence>
<dbReference type="NCBIfam" id="TIGR00694">
    <property type="entry name" value="thiM"/>
    <property type="match status" value="1"/>
</dbReference>
<comment type="similarity">
    <text evidence="11">Belongs to the Thz kinase family.</text>
</comment>
<sequence length="268" mass="28737">MNINAHSIWSDIQKIHNSVPLIHNITNYVVMNNTANALLALGASPVMAHAIEEVEDMVSIARALVINIGTLSETWIEAMQKAMQKAHELKKPIVLDPVGAGATPYRTATAQKLIETINLTVIRGNASEIYSLVGEDTQTKGVDSTQQSEFAIEAAKSLAQRNKCTVVISGMKDLIVNADQVIQIENGHPLMAKVTGMGCTATALIGAFLAVNTDAFIASAHATAVIGIAGEIAAHQATGPGSLQIHFLDALYKLKKEDIEEKLKFYKI</sequence>
<keyword evidence="13" id="KW-1185">Reference proteome</keyword>
<evidence type="ECO:0000256" key="11">
    <source>
        <dbReference type="HAMAP-Rule" id="MF_00228"/>
    </source>
</evidence>
<gene>
    <name evidence="11 12" type="primary">thiM</name>
    <name evidence="12" type="ORF">H6G97_31125</name>
</gene>
<organism evidence="12 13">
    <name type="scientific">Nostoc flagelliforme FACHB-838</name>
    <dbReference type="NCBI Taxonomy" id="2692904"/>
    <lineage>
        <taxon>Bacteria</taxon>
        <taxon>Bacillati</taxon>
        <taxon>Cyanobacteriota</taxon>
        <taxon>Cyanophyceae</taxon>
        <taxon>Nostocales</taxon>
        <taxon>Nostocaceae</taxon>
        <taxon>Nostoc</taxon>
    </lineage>
</organism>
<evidence type="ECO:0000256" key="1">
    <source>
        <dbReference type="ARBA" id="ARBA00001771"/>
    </source>
</evidence>
<evidence type="ECO:0000256" key="8">
    <source>
        <dbReference type="ARBA" id="ARBA00022840"/>
    </source>
</evidence>
<comment type="cofactor">
    <cofactor evidence="2 11">
        <name>Mg(2+)</name>
        <dbReference type="ChEBI" id="CHEBI:18420"/>
    </cofactor>
</comment>
<evidence type="ECO:0000256" key="7">
    <source>
        <dbReference type="ARBA" id="ARBA00022777"/>
    </source>
</evidence>
<evidence type="ECO:0000256" key="10">
    <source>
        <dbReference type="ARBA" id="ARBA00022977"/>
    </source>
</evidence>
<comment type="caution">
    <text evidence="12">The sequence shown here is derived from an EMBL/GenBank/DDBJ whole genome shotgun (WGS) entry which is preliminary data.</text>
</comment>
<reference evidence="12 13" key="1">
    <citation type="journal article" date="2020" name="ISME J.">
        <title>Comparative genomics reveals insights into cyanobacterial evolution and habitat adaptation.</title>
        <authorList>
            <person name="Chen M.Y."/>
            <person name="Teng W.K."/>
            <person name="Zhao L."/>
            <person name="Hu C.X."/>
            <person name="Zhou Y.K."/>
            <person name="Han B.P."/>
            <person name="Song L.R."/>
            <person name="Shu W.S."/>
        </authorList>
    </citation>
    <scope>NUCLEOTIDE SEQUENCE [LARGE SCALE GENOMIC DNA]</scope>
    <source>
        <strain evidence="12 13">FACHB-838</strain>
    </source>
</reference>
<proteinExistence type="inferred from homology"/>
<dbReference type="HAMAP" id="MF_00228">
    <property type="entry name" value="Thz_kinase"/>
    <property type="match status" value="1"/>
</dbReference>
<evidence type="ECO:0000313" key="12">
    <source>
        <dbReference type="EMBL" id="MBD2533769.1"/>
    </source>
</evidence>
<comment type="function">
    <text evidence="11">Catalyzes the phosphorylation of the hydroxyl group of 4-methyl-5-beta-hydroxyethylthiazole (THZ).</text>
</comment>
<feature type="binding site" evidence="11">
    <location>
        <position position="169"/>
    </location>
    <ligand>
        <name>ATP</name>
        <dbReference type="ChEBI" id="CHEBI:30616"/>
    </ligand>
</feature>
<dbReference type="PANTHER" id="PTHR12592">
    <property type="entry name" value="ATP-DEPENDENT (S)-NAD(P)H-HYDRATE DEHYDRATASE FAMILY MEMBER"/>
    <property type="match status" value="1"/>
</dbReference>
<dbReference type="EC" id="2.7.1.50" evidence="11"/>
<keyword evidence="9 11" id="KW-0460">Magnesium</keyword>
<comment type="pathway">
    <text evidence="3 11">Cofactor biosynthesis; thiamine diphosphate biosynthesis; 4-methyl-5-(2-phosphoethyl)-thiazole from 5-(2-hydroxyethyl)-4-methylthiazole: step 1/1.</text>
</comment>
<dbReference type="Gene3D" id="3.40.1190.20">
    <property type="match status" value="1"/>
</dbReference>
<evidence type="ECO:0000256" key="6">
    <source>
        <dbReference type="ARBA" id="ARBA00022741"/>
    </source>
</evidence>
<dbReference type="PANTHER" id="PTHR12592:SF0">
    <property type="entry name" value="ATP-DEPENDENT (S)-NAD(P)H-HYDRATE DEHYDRATASE"/>
    <property type="match status" value="1"/>
</dbReference>
<keyword evidence="6 11" id="KW-0547">Nucleotide-binding</keyword>
<dbReference type="GO" id="GO:0004417">
    <property type="term" value="F:hydroxyethylthiazole kinase activity"/>
    <property type="evidence" value="ECO:0007669"/>
    <property type="project" value="UniProtKB-EC"/>
</dbReference>
<feature type="binding site" evidence="11">
    <location>
        <position position="47"/>
    </location>
    <ligand>
        <name>substrate</name>
    </ligand>
</feature>
<dbReference type="Proteomes" id="UP000623440">
    <property type="component" value="Unassembled WGS sequence"/>
</dbReference>
<dbReference type="InterPro" id="IPR000417">
    <property type="entry name" value="Hyethyz_kinase"/>
</dbReference>
<feature type="binding site" evidence="11">
    <location>
        <position position="123"/>
    </location>
    <ligand>
        <name>ATP</name>
        <dbReference type="ChEBI" id="CHEBI:30616"/>
    </ligand>
</feature>
<dbReference type="CDD" id="cd01170">
    <property type="entry name" value="THZ_kinase"/>
    <property type="match status" value="1"/>
</dbReference>
<keyword evidence="8 11" id="KW-0067">ATP-binding</keyword>
<keyword evidence="7 11" id="KW-0418">Kinase</keyword>
<keyword evidence="10 11" id="KW-0784">Thiamine biosynthesis</keyword>
<feature type="binding site" evidence="11">
    <location>
        <position position="196"/>
    </location>
    <ligand>
        <name>substrate</name>
    </ligand>
</feature>
<evidence type="ECO:0000313" key="13">
    <source>
        <dbReference type="Proteomes" id="UP000623440"/>
    </source>
</evidence>
<accession>A0ABR8DWF4</accession>
<protein>
    <recommendedName>
        <fullName evidence="11">Hydroxyethylthiazole kinase</fullName>
        <ecNumber evidence="11">2.7.1.50</ecNumber>
    </recommendedName>
    <alternativeName>
        <fullName evidence="11">4-methyl-5-beta-hydroxyethylthiazole kinase</fullName>
        <shortName evidence="11">TH kinase</shortName>
        <shortName evidence="11">Thz kinase</shortName>
    </alternativeName>
</protein>
<name>A0ABR8DWF4_9NOSO</name>
<evidence type="ECO:0000256" key="3">
    <source>
        <dbReference type="ARBA" id="ARBA00004868"/>
    </source>
</evidence>
<keyword evidence="4 11" id="KW-0808">Transferase</keyword>
<dbReference type="InterPro" id="IPR029056">
    <property type="entry name" value="Ribokinase-like"/>
</dbReference>
<dbReference type="PRINTS" id="PR01099">
    <property type="entry name" value="HYETHTZKNASE"/>
</dbReference>
<dbReference type="SUPFAM" id="SSF53613">
    <property type="entry name" value="Ribokinase-like"/>
    <property type="match status" value="1"/>
</dbReference>
<evidence type="ECO:0000256" key="5">
    <source>
        <dbReference type="ARBA" id="ARBA00022723"/>
    </source>
</evidence>
<dbReference type="EMBL" id="JACJSI010000113">
    <property type="protein sequence ID" value="MBD2533769.1"/>
    <property type="molecule type" value="Genomic_DNA"/>
</dbReference>